<comment type="caution">
    <text evidence="13">The sequence shown here is derived from an EMBL/GenBank/DDBJ whole genome shotgun (WGS) entry which is preliminary data.</text>
</comment>
<keyword evidence="5 9" id="KW-0436">Ligase</keyword>
<dbReference type="Gene3D" id="3.20.20.70">
    <property type="entry name" value="Aldolase class I"/>
    <property type="match status" value="1"/>
</dbReference>
<comment type="pathway">
    <text evidence="1 9">Cofactor biosynthesis; NAD(+) biosynthesis; nicotinate D-ribonucleotide from nicotinate: step 1/1.</text>
</comment>
<dbReference type="GO" id="GO:0004516">
    <property type="term" value="F:nicotinate phosphoribosyltransferase activity"/>
    <property type="evidence" value="ECO:0007669"/>
    <property type="project" value="UniProtKB-UniRule"/>
</dbReference>
<sequence>MIPYTYTPLLTDLYQFTMAYGYWKLNMHEQEAVFHLIFRKNPFKSNRALCCGLASVVEFLKNWRFQQDDLDFLATLKNIRNEPLLPDEFLHYLSRLTFTCDVDAIPEGTVVFPHEPLLRIQGPLLQCQLLESPLLNIINFQTLIATKASRVCRAAQGEPVIEFGMRRAQGPDGALSASRASYIGGCVATSNTLAGKLYDIPVRGTHAHSWVTAFANEKEAFASYASIMPHNCVLLVDTYNTVEGVKNAIEIGKKLREQEADLLAIRLDSGDMADLSIKARTLLDEAGFEKTGILASNSLDEYVIHELKEQGAKISSWGVGTNLATAYDHPALDGVYKLSALRDPEGQWQYKLKLSEQSVKISNPGRHQVRRFFCNEKYVMDVIYDLELGISDTPEAVLLDPGQQLKKLDDIDAFVDLLEPVFRKGQYIHEATSIHTIRENAIEETSNFYRMHGESQYDVGLEKNLYTLKLELIEKVKP</sequence>
<evidence type="ECO:0000256" key="9">
    <source>
        <dbReference type="RuleBase" id="RU365100"/>
    </source>
</evidence>
<evidence type="ECO:0000256" key="7">
    <source>
        <dbReference type="ARBA" id="ARBA00022679"/>
    </source>
</evidence>
<keyword evidence="14" id="KW-1185">Reference proteome</keyword>
<proteinExistence type="inferred from homology"/>
<evidence type="ECO:0000256" key="2">
    <source>
        <dbReference type="ARBA" id="ARBA00010897"/>
    </source>
</evidence>
<dbReference type="InterPro" id="IPR040727">
    <property type="entry name" value="NAPRTase_N"/>
</dbReference>
<dbReference type="EMBL" id="QQAX01000005">
    <property type="protein sequence ID" value="RDI46507.1"/>
    <property type="molecule type" value="Genomic_DNA"/>
</dbReference>
<dbReference type="PIRSF" id="PIRSF000484">
    <property type="entry name" value="NAPRT"/>
    <property type="match status" value="1"/>
</dbReference>
<comment type="similarity">
    <text evidence="2 9">Belongs to the NAPRTase family.</text>
</comment>
<dbReference type="InterPro" id="IPR007229">
    <property type="entry name" value="Nic_PRibTrfase-Fam"/>
</dbReference>
<dbReference type="InterPro" id="IPR013785">
    <property type="entry name" value="Aldolase_TIM"/>
</dbReference>
<dbReference type="GO" id="GO:0034355">
    <property type="term" value="P:NAD+ biosynthetic process via the salvage pathway"/>
    <property type="evidence" value="ECO:0007669"/>
    <property type="project" value="TreeGrafter"/>
</dbReference>
<comment type="catalytic activity">
    <reaction evidence="8 9">
        <text>5-phospho-alpha-D-ribose 1-diphosphate + nicotinate + ATP + H2O = nicotinate beta-D-ribonucleotide + ADP + phosphate + diphosphate</text>
        <dbReference type="Rhea" id="RHEA:36163"/>
        <dbReference type="ChEBI" id="CHEBI:15377"/>
        <dbReference type="ChEBI" id="CHEBI:30616"/>
        <dbReference type="ChEBI" id="CHEBI:32544"/>
        <dbReference type="ChEBI" id="CHEBI:33019"/>
        <dbReference type="ChEBI" id="CHEBI:43474"/>
        <dbReference type="ChEBI" id="CHEBI:57502"/>
        <dbReference type="ChEBI" id="CHEBI:58017"/>
        <dbReference type="ChEBI" id="CHEBI:456216"/>
        <dbReference type="EC" id="6.3.4.21"/>
    </reaction>
</comment>
<dbReference type="RefSeq" id="WP_232058666.1">
    <property type="nucleotide sequence ID" value="NZ_LR699114.1"/>
</dbReference>
<dbReference type="CDD" id="cd01570">
    <property type="entry name" value="NAPRTase_A"/>
    <property type="match status" value="1"/>
</dbReference>
<dbReference type="EC" id="6.3.4.21" evidence="3 9"/>
<dbReference type="InterPro" id="IPR041525">
    <property type="entry name" value="N/Namide_PRibTrfase"/>
</dbReference>
<dbReference type="AlphaFoldDB" id="A0A370GS42"/>
<dbReference type="SUPFAM" id="SSF54675">
    <property type="entry name" value="Nicotinate/Quinolinate PRTase N-terminal domain-like"/>
    <property type="match status" value="1"/>
</dbReference>
<comment type="function">
    <text evidence="9">Catalyzes the first step in the biosynthesis of NAD from nicotinic acid, the ATP-dependent synthesis of beta-nicotinate D-ribonucleotide from nicotinate and 5-phospho-D-ribose 1-phosphate.</text>
</comment>
<dbReference type="GO" id="GO:0005829">
    <property type="term" value="C:cytosol"/>
    <property type="evidence" value="ECO:0007669"/>
    <property type="project" value="TreeGrafter"/>
</dbReference>
<evidence type="ECO:0000256" key="1">
    <source>
        <dbReference type="ARBA" id="ARBA00004952"/>
    </source>
</evidence>
<evidence type="ECO:0000256" key="3">
    <source>
        <dbReference type="ARBA" id="ARBA00013236"/>
    </source>
</evidence>
<evidence type="ECO:0000256" key="4">
    <source>
        <dbReference type="ARBA" id="ARBA00022553"/>
    </source>
</evidence>
<evidence type="ECO:0000259" key="10">
    <source>
        <dbReference type="Pfam" id="PF04095"/>
    </source>
</evidence>
<keyword evidence="7 9" id="KW-0808">Transferase</keyword>
<organism evidence="13 14">
    <name type="scientific">Aquicella lusitana</name>
    <dbReference type="NCBI Taxonomy" id="254246"/>
    <lineage>
        <taxon>Bacteria</taxon>
        <taxon>Pseudomonadati</taxon>
        <taxon>Pseudomonadota</taxon>
        <taxon>Gammaproteobacteria</taxon>
        <taxon>Legionellales</taxon>
        <taxon>Coxiellaceae</taxon>
        <taxon>Aquicella</taxon>
    </lineage>
</organism>
<evidence type="ECO:0000313" key="14">
    <source>
        <dbReference type="Proteomes" id="UP000254720"/>
    </source>
</evidence>
<dbReference type="NCBIfam" id="NF009131">
    <property type="entry name" value="PRK12484.1"/>
    <property type="match status" value="1"/>
</dbReference>
<evidence type="ECO:0000256" key="5">
    <source>
        <dbReference type="ARBA" id="ARBA00022598"/>
    </source>
</evidence>
<dbReference type="Pfam" id="PF17767">
    <property type="entry name" value="NAPRTase_N"/>
    <property type="match status" value="1"/>
</dbReference>
<comment type="PTM">
    <text evidence="9">Transiently phosphorylated on a His residue during the reaction cycle. Phosphorylation strongly increases the affinity for substrates and increases the rate of nicotinate D-ribonucleotide production. Dephosphorylation regenerates the low-affinity form of the enzyme, leading to product release.</text>
</comment>
<dbReference type="InterPro" id="IPR036068">
    <property type="entry name" value="Nicotinate_pribotase-like_C"/>
</dbReference>
<accession>A0A370GS42</accession>
<dbReference type="Pfam" id="PF04095">
    <property type="entry name" value="NAPRTase"/>
    <property type="match status" value="1"/>
</dbReference>
<keyword evidence="13" id="KW-0328">Glycosyltransferase</keyword>
<feature type="domain" description="Nicotinate phosphoribosyltransferase C-terminal" evidence="12">
    <location>
        <begin position="367"/>
        <end position="469"/>
    </location>
</feature>
<gene>
    <name evidence="13" type="ORF">C8D86_10531</name>
</gene>
<evidence type="ECO:0000259" key="12">
    <source>
        <dbReference type="Pfam" id="PF17956"/>
    </source>
</evidence>
<dbReference type="InterPro" id="IPR006405">
    <property type="entry name" value="Nic_PRibTrfase_pncB"/>
</dbReference>
<evidence type="ECO:0000256" key="6">
    <source>
        <dbReference type="ARBA" id="ARBA00022642"/>
    </source>
</evidence>
<dbReference type="PANTHER" id="PTHR11098:SF1">
    <property type="entry name" value="NICOTINATE PHOSPHORIBOSYLTRANSFERASE"/>
    <property type="match status" value="1"/>
</dbReference>
<dbReference type="Pfam" id="PF17956">
    <property type="entry name" value="NAPRTase_C"/>
    <property type="match status" value="1"/>
</dbReference>
<dbReference type="PANTHER" id="PTHR11098">
    <property type="entry name" value="NICOTINATE PHOSPHORIBOSYLTRANSFERASE"/>
    <property type="match status" value="1"/>
</dbReference>
<dbReference type="NCBIfam" id="TIGR01513">
    <property type="entry name" value="NAPRTase_put"/>
    <property type="match status" value="1"/>
</dbReference>
<protein>
    <recommendedName>
        <fullName evidence="3 9">Nicotinate phosphoribosyltransferase</fullName>
        <ecNumber evidence="3 9">6.3.4.21</ecNumber>
    </recommendedName>
</protein>
<dbReference type="GO" id="GO:0047280">
    <property type="term" value="F:nicotinamide phosphoribosyltransferase activity"/>
    <property type="evidence" value="ECO:0007669"/>
    <property type="project" value="UniProtKB-ARBA"/>
</dbReference>
<dbReference type="Proteomes" id="UP000254720">
    <property type="component" value="Unassembled WGS sequence"/>
</dbReference>
<dbReference type="NCBIfam" id="NF006695">
    <property type="entry name" value="PRK09243.1-2"/>
    <property type="match status" value="1"/>
</dbReference>
<dbReference type="UniPathway" id="UPA00253">
    <property type="reaction ID" value="UER00457"/>
</dbReference>
<keyword evidence="6 9" id="KW-0662">Pyridine nucleotide biosynthesis</keyword>
<name>A0A370GS42_9COXI</name>
<evidence type="ECO:0000259" key="11">
    <source>
        <dbReference type="Pfam" id="PF17767"/>
    </source>
</evidence>
<feature type="domain" description="Nicotinate phosphoribosyltransferase N-terminal" evidence="11">
    <location>
        <begin position="9"/>
        <end position="139"/>
    </location>
</feature>
<reference evidence="13 14" key="1">
    <citation type="submission" date="2018-07" db="EMBL/GenBank/DDBJ databases">
        <title>Genomic Encyclopedia of Type Strains, Phase IV (KMG-IV): sequencing the most valuable type-strain genomes for metagenomic binning, comparative biology and taxonomic classification.</title>
        <authorList>
            <person name="Goeker M."/>
        </authorList>
    </citation>
    <scope>NUCLEOTIDE SEQUENCE [LARGE SCALE GENOMIC DNA]</scope>
    <source>
        <strain evidence="13 14">DSM 16500</strain>
    </source>
</reference>
<dbReference type="SUPFAM" id="SSF51690">
    <property type="entry name" value="Nicotinate/Quinolinate PRTase C-terminal domain-like"/>
    <property type="match status" value="1"/>
</dbReference>
<feature type="domain" description="Nicotinate/nicotinamide phosphoribosyltransferase" evidence="10">
    <location>
        <begin position="161"/>
        <end position="341"/>
    </location>
</feature>
<dbReference type="FunFam" id="3.20.20.70:FF:000076">
    <property type="entry name" value="Nicotinate phosphoribosyltransferase"/>
    <property type="match status" value="1"/>
</dbReference>
<evidence type="ECO:0000313" key="13">
    <source>
        <dbReference type="EMBL" id="RDI46507.1"/>
    </source>
</evidence>
<dbReference type="Gene3D" id="3.20.140.10">
    <property type="entry name" value="nicotinate phosphoribosyltransferase"/>
    <property type="match status" value="1"/>
</dbReference>
<keyword evidence="4" id="KW-0597">Phosphoprotein</keyword>
<evidence type="ECO:0000256" key="8">
    <source>
        <dbReference type="ARBA" id="ARBA00048668"/>
    </source>
</evidence>
<dbReference type="InterPro" id="IPR041619">
    <property type="entry name" value="NAPRTase_C"/>
</dbReference>